<accession>A0AAJ2BRE4</accession>
<dbReference type="EMBL" id="JAVDTL010000002">
    <property type="protein sequence ID" value="MDR6766491.1"/>
    <property type="molecule type" value="Genomic_DNA"/>
</dbReference>
<evidence type="ECO:0000259" key="1">
    <source>
        <dbReference type="Pfam" id="PF03050"/>
    </source>
</evidence>
<dbReference type="PANTHER" id="PTHR33678">
    <property type="entry name" value="BLL1576 PROTEIN"/>
    <property type="match status" value="1"/>
</dbReference>
<protein>
    <recommendedName>
        <fullName evidence="5">Transposase IS66-like protein</fullName>
    </recommendedName>
</protein>
<feature type="domain" description="Transposase IS66 central" evidence="1">
    <location>
        <begin position="1"/>
        <end position="40"/>
    </location>
</feature>
<dbReference type="AlphaFoldDB" id="A0AAJ2BRE4"/>
<gene>
    <name evidence="3" type="ORF">J2W88_001756</name>
</gene>
<organism evidence="3 4">
    <name type="scientific">Acidovorax delafieldii</name>
    <name type="common">Pseudomonas delafieldii</name>
    <dbReference type="NCBI Taxonomy" id="47920"/>
    <lineage>
        <taxon>Bacteria</taxon>
        <taxon>Pseudomonadati</taxon>
        <taxon>Pseudomonadota</taxon>
        <taxon>Betaproteobacteria</taxon>
        <taxon>Burkholderiales</taxon>
        <taxon>Comamonadaceae</taxon>
        <taxon>Acidovorax</taxon>
    </lineage>
</organism>
<dbReference type="Proteomes" id="UP001253458">
    <property type="component" value="Unassembled WGS sequence"/>
</dbReference>
<evidence type="ECO:0008006" key="5">
    <source>
        <dbReference type="Google" id="ProtNLM"/>
    </source>
</evidence>
<evidence type="ECO:0000313" key="4">
    <source>
        <dbReference type="Proteomes" id="UP001253458"/>
    </source>
</evidence>
<reference evidence="3" key="1">
    <citation type="submission" date="2023-07" db="EMBL/GenBank/DDBJ databases">
        <title>Sorghum-associated microbial communities from plants grown in Nebraska, USA.</title>
        <authorList>
            <person name="Schachtman D."/>
        </authorList>
    </citation>
    <scope>NUCLEOTIDE SEQUENCE</scope>
    <source>
        <strain evidence="3">BE69</strain>
    </source>
</reference>
<comment type="caution">
    <text evidence="3">The sequence shown here is derived from an EMBL/GenBank/DDBJ whole genome shotgun (WGS) entry which is preliminary data.</text>
</comment>
<feature type="domain" description="Transposase IS66 C-terminal" evidence="2">
    <location>
        <begin position="48"/>
        <end position="85"/>
    </location>
</feature>
<dbReference type="Pfam" id="PF03050">
    <property type="entry name" value="DDE_Tnp_IS66"/>
    <property type="match status" value="1"/>
</dbReference>
<name>A0AAJ2BRE4_ACIDE</name>
<dbReference type="InterPro" id="IPR039552">
    <property type="entry name" value="IS66_C"/>
</dbReference>
<dbReference type="Pfam" id="PF13817">
    <property type="entry name" value="DDE_Tnp_IS66_C"/>
    <property type="match status" value="1"/>
</dbReference>
<proteinExistence type="predicted"/>
<dbReference type="InterPro" id="IPR004291">
    <property type="entry name" value="Transposase_IS66_central"/>
</dbReference>
<evidence type="ECO:0000259" key="2">
    <source>
        <dbReference type="Pfam" id="PF13817"/>
    </source>
</evidence>
<evidence type="ECO:0000313" key="3">
    <source>
        <dbReference type="EMBL" id="MDR6766491.1"/>
    </source>
</evidence>
<dbReference type="InterPro" id="IPR052344">
    <property type="entry name" value="Transposase-related"/>
</dbReference>
<sequence length="92" mass="10528">MTRFADEGQLPVDNNWIENQIRPTAVGRNNRLFACCLRAGQRAAAVISLIQSARMNGHDPFAYLKDVLTRLPTHKVSRIDELLPHRWQQTDC</sequence>
<dbReference type="PANTHER" id="PTHR33678:SF1">
    <property type="entry name" value="BLL1576 PROTEIN"/>
    <property type="match status" value="1"/>
</dbReference>